<protein>
    <submittedName>
        <fullName evidence="1">Uncharacterized protein</fullName>
    </submittedName>
</protein>
<evidence type="ECO:0000313" key="2">
    <source>
        <dbReference type="Proteomes" id="UP001596263"/>
    </source>
</evidence>
<sequence>MVFGFKGVGKEVAEDAGSLETWFKDTETLSRASITKDSRPPAPGQQGYMLEAVSVMADSAPVFSAVLSAFGTWLVQRLQQGQVTVTITCPNGVTITETARRQADVPALKQRIITDCQV</sequence>
<dbReference type="EMBL" id="JBHSKM010000002">
    <property type="protein sequence ID" value="MFC5213024.1"/>
    <property type="molecule type" value="Genomic_DNA"/>
</dbReference>
<dbReference type="RefSeq" id="WP_380846645.1">
    <property type="nucleotide sequence ID" value="NZ_JBHSKM010000002.1"/>
</dbReference>
<dbReference type="Proteomes" id="UP001596263">
    <property type="component" value="Unassembled WGS sequence"/>
</dbReference>
<evidence type="ECO:0000313" key="1">
    <source>
        <dbReference type="EMBL" id="MFC5213024.1"/>
    </source>
</evidence>
<proteinExistence type="predicted"/>
<organism evidence="1 2">
    <name type="scientific">Streptomyces coerulescens</name>
    <dbReference type="NCBI Taxonomy" id="29304"/>
    <lineage>
        <taxon>Bacteria</taxon>
        <taxon>Bacillati</taxon>
        <taxon>Actinomycetota</taxon>
        <taxon>Actinomycetes</taxon>
        <taxon>Kitasatosporales</taxon>
        <taxon>Streptomycetaceae</taxon>
        <taxon>Streptomyces</taxon>
    </lineage>
</organism>
<gene>
    <name evidence="1" type="ORF">ACFPQ9_04170</name>
</gene>
<keyword evidence="2" id="KW-1185">Reference proteome</keyword>
<reference evidence="2" key="1">
    <citation type="journal article" date="2019" name="Int. J. Syst. Evol. Microbiol.">
        <title>The Global Catalogue of Microorganisms (GCM) 10K type strain sequencing project: providing services to taxonomists for standard genome sequencing and annotation.</title>
        <authorList>
            <consortium name="The Broad Institute Genomics Platform"/>
            <consortium name="The Broad Institute Genome Sequencing Center for Infectious Disease"/>
            <person name="Wu L."/>
            <person name="Ma J."/>
        </authorList>
    </citation>
    <scope>NUCLEOTIDE SEQUENCE [LARGE SCALE GENOMIC DNA]</scope>
    <source>
        <strain evidence="2">KCTC 42586</strain>
    </source>
</reference>
<accession>A0ABW0CB35</accession>
<dbReference type="Pfam" id="PF19953">
    <property type="entry name" value="EACC1"/>
    <property type="match status" value="1"/>
</dbReference>
<dbReference type="InterPro" id="IPR045428">
    <property type="entry name" value="EACC1"/>
</dbReference>
<comment type="caution">
    <text evidence="1">The sequence shown here is derived from an EMBL/GenBank/DDBJ whole genome shotgun (WGS) entry which is preliminary data.</text>
</comment>
<name>A0ABW0CB35_STRCD</name>